<gene>
    <name evidence="1" type="ORF">FHS09_002647</name>
</gene>
<dbReference type="AlphaFoldDB" id="A0A7W4WDM8"/>
<protein>
    <recommendedName>
        <fullName evidence="3">DUF885 domain-containing protein</fullName>
    </recommendedName>
</protein>
<evidence type="ECO:0008006" key="3">
    <source>
        <dbReference type="Google" id="ProtNLM"/>
    </source>
</evidence>
<evidence type="ECO:0000313" key="2">
    <source>
        <dbReference type="Proteomes" id="UP000535937"/>
    </source>
</evidence>
<keyword evidence="2" id="KW-1185">Reference proteome</keyword>
<sequence>MNLIRTLHWPLAVVAILLAFGACGGKKEEKFGEAAVDAGVSEQVEAAGAGEVDKDAVAQAYVELVLELGNHDETYVDAYYGPKEWKEKAAASAATPADLARRAKELIQQLPGEIAADGAIDNLRAHYLKTQLRAVQAHAESLARNGERNFAREAQLLYDTQPPQQVFAEFEPVLAELDELLPGDGPLHLRVQEFKKQFEIPADKLEAVFDAAIDACRERTKQHIGLAANENFVLEYVTDKPWSGYNWYQGNAQSLIQVNTELPIMIDRAIDLGCHEGYPGHHTYNALLEDELVNKRGWVEYSIYPLFSPQSLIAEGSANYGIELAFPGGEKIEFEKSVLYPLAGLNPADAEKYDRVLELIEKLSFAGNEIARQYINGEIDGDEVVELFQQYTLMSPEKARQRLRFVDAYGAYVINYNWGKQLVADYVEQGADSVDERWQRFGKLLSSPRLPSSLNW</sequence>
<dbReference type="PROSITE" id="PS51257">
    <property type="entry name" value="PROKAR_LIPOPROTEIN"/>
    <property type="match status" value="1"/>
</dbReference>
<accession>A0A7W4WDM8</accession>
<dbReference type="Proteomes" id="UP000535937">
    <property type="component" value="Unassembled WGS sequence"/>
</dbReference>
<comment type="caution">
    <text evidence="1">The sequence shown here is derived from an EMBL/GenBank/DDBJ whole genome shotgun (WGS) entry which is preliminary data.</text>
</comment>
<organism evidence="1 2">
    <name type="scientific">Microbulbifer rhizosphaerae</name>
    <dbReference type="NCBI Taxonomy" id="1562603"/>
    <lineage>
        <taxon>Bacteria</taxon>
        <taxon>Pseudomonadati</taxon>
        <taxon>Pseudomonadota</taxon>
        <taxon>Gammaproteobacteria</taxon>
        <taxon>Cellvibrionales</taxon>
        <taxon>Microbulbiferaceae</taxon>
        <taxon>Microbulbifer</taxon>
    </lineage>
</organism>
<dbReference type="EMBL" id="JACHWZ010000011">
    <property type="protein sequence ID" value="MBB3061807.1"/>
    <property type="molecule type" value="Genomic_DNA"/>
</dbReference>
<reference evidence="1 2" key="1">
    <citation type="submission" date="2020-08" db="EMBL/GenBank/DDBJ databases">
        <title>Genomic Encyclopedia of Type Strains, Phase III (KMG-III): the genomes of soil and plant-associated and newly described type strains.</title>
        <authorList>
            <person name="Whitman W."/>
        </authorList>
    </citation>
    <scope>NUCLEOTIDE SEQUENCE [LARGE SCALE GENOMIC DNA]</scope>
    <source>
        <strain evidence="1 2">CECT 8799</strain>
    </source>
</reference>
<dbReference type="RefSeq" id="WP_183460529.1">
    <property type="nucleotide sequence ID" value="NZ_JACHWZ010000011.1"/>
</dbReference>
<proteinExistence type="predicted"/>
<evidence type="ECO:0000313" key="1">
    <source>
        <dbReference type="EMBL" id="MBB3061807.1"/>
    </source>
</evidence>
<name>A0A7W4WDM8_9GAMM</name>